<sequence length="52" mass="5723">MKQHILLLGQLIMIVEGNVFIVVEVNCEDGGGSLHGQRAEPIRFIVFADMAL</sequence>
<protein>
    <submittedName>
        <fullName evidence="3">Candidate secreted effector</fullName>
    </submittedName>
</protein>
<dbReference type="AlphaFoldDB" id="A0A914LCT1"/>
<evidence type="ECO:0000313" key="2">
    <source>
        <dbReference type="Proteomes" id="UP000887563"/>
    </source>
</evidence>
<proteinExistence type="predicted"/>
<feature type="chain" id="PRO_5036789055" evidence="1">
    <location>
        <begin position="18"/>
        <end position="52"/>
    </location>
</feature>
<evidence type="ECO:0000313" key="3">
    <source>
        <dbReference type="WBParaSite" id="Minc3s00422g12064"/>
    </source>
</evidence>
<dbReference type="Proteomes" id="UP000887563">
    <property type="component" value="Unplaced"/>
</dbReference>
<organism evidence="2 3">
    <name type="scientific">Meloidogyne incognita</name>
    <name type="common">Southern root-knot nematode worm</name>
    <name type="synonym">Oxyuris incognita</name>
    <dbReference type="NCBI Taxonomy" id="6306"/>
    <lineage>
        <taxon>Eukaryota</taxon>
        <taxon>Metazoa</taxon>
        <taxon>Ecdysozoa</taxon>
        <taxon>Nematoda</taxon>
        <taxon>Chromadorea</taxon>
        <taxon>Rhabditida</taxon>
        <taxon>Tylenchina</taxon>
        <taxon>Tylenchomorpha</taxon>
        <taxon>Tylenchoidea</taxon>
        <taxon>Meloidogynidae</taxon>
        <taxon>Meloidogyninae</taxon>
        <taxon>Meloidogyne</taxon>
        <taxon>Meloidogyne incognita group</taxon>
    </lineage>
</organism>
<name>A0A914LCT1_MELIC</name>
<feature type="signal peptide" evidence="1">
    <location>
        <begin position="1"/>
        <end position="17"/>
    </location>
</feature>
<evidence type="ECO:0000256" key="1">
    <source>
        <dbReference type="SAM" id="SignalP"/>
    </source>
</evidence>
<accession>A0A914LCT1</accession>
<keyword evidence="1" id="KW-0732">Signal</keyword>
<keyword evidence="2" id="KW-1185">Reference proteome</keyword>
<dbReference type="WBParaSite" id="Minc3s00422g12064">
    <property type="protein sequence ID" value="Minc3s00422g12064"/>
    <property type="gene ID" value="Minc3s00422g12064"/>
</dbReference>
<reference evidence="3" key="1">
    <citation type="submission" date="2022-11" db="UniProtKB">
        <authorList>
            <consortium name="WormBaseParasite"/>
        </authorList>
    </citation>
    <scope>IDENTIFICATION</scope>
</reference>